<dbReference type="AlphaFoldDB" id="A0A222G694"/>
<name>A0A222G694_9GAMM</name>
<dbReference type="InterPro" id="IPR007813">
    <property type="entry name" value="PilN"/>
</dbReference>
<feature type="transmembrane region" description="Helical" evidence="1">
    <location>
        <begin position="21"/>
        <end position="42"/>
    </location>
</feature>
<dbReference type="RefSeq" id="WP_081150050.1">
    <property type="nucleotide sequence ID" value="NZ_CP020465.1"/>
</dbReference>
<sequence length="198" mass="22084">MAKYSINLLQADLLPKKALWTLNRVVTLWVVTLVVMLGLIFITQWQVSNLEADFEVIKSQNISQTSQLQNLESAISKNRQNTTLLTELNTIKLVIANKEHLHKQLTDPTKTYSVGFSSAMAELAALHNKNISLQRVNIGNGNMTFSGIARTPDAVPNWLSGFESSTFLSGKRFINFSLIENEQKLTEFVVSSAQSKGE</sequence>
<reference evidence="2 3" key="1">
    <citation type="submission" date="2017-08" db="EMBL/GenBank/DDBJ databases">
        <title>Complete genome of Colwellia sp. NB097-1, a psychrophile bacterium ioslated from Bering Sea.</title>
        <authorList>
            <person name="Chen X."/>
        </authorList>
    </citation>
    <scope>NUCLEOTIDE SEQUENCE [LARGE SCALE GENOMIC DNA]</scope>
    <source>
        <strain evidence="2 3">NB097-1</strain>
    </source>
</reference>
<organism evidence="2 3">
    <name type="scientific">Cognaticolwellia beringensis</name>
    <dbReference type="NCBI Taxonomy" id="1967665"/>
    <lineage>
        <taxon>Bacteria</taxon>
        <taxon>Pseudomonadati</taxon>
        <taxon>Pseudomonadota</taxon>
        <taxon>Gammaproteobacteria</taxon>
        <taxon>Alteromonadales</taxon>
        <taxon>Colwelliaceae</taxon>
        <taxon>Cognaticolwellia</taxon>
    </lineage>
</organism>
<protein>
    <submittedName>
        <fullName evidence="2">Uncharacterized protein</fullName>
    </submittedName>
</protein>
<accession>A0A222G694</accession>
<keyword evidence="1" id="KW-0472">Membrane</keyword>
<keyword evidence="1" id="KW-1133">Transmembrane helix</keyword>
<dbReference type="Pfam" id="PF05137">
    <property type="entry name" value="PilN"/>
    <property type="match status" value="1"/>
</dbReference>
<dbReference type="Proteomes" id="UP000202259">
    <property type="component" value="Chromosome"/>
</dbReference>
<proteinExistence type="predicted"/>
<keyword evidence="3" id="KW-1185">Reference proteome</keyword>
<dbReference type="OrthoDB" id="5296002at2"/>
<evidence type="ECO:0000313" key="2">
    <source>
        <dbReference type="EMBL" id="ASP47416.1"/>
    </source>
</evidence>
<gene>
    <name evidence="2" type="ORF">B5D82_06385</name>
</gene>
<dbReference type="KEGG" id="cber:B5D82_06385"/>
<evidence type="ECO:0000313" key="3">
    <source>
        <dbReference type="Proteomes" id="UP000202259"/>
    </source>
</evidence>
<evidence type="ECO:0000256" key="1">
    <source>
        <dbReference type="SAM" id="Phobius"/>
    </source>
</evidence>
<dbReference type="EMBL" id="CP020465">
    <property type="protein sequence ID" value="ASP47416.1"/>
    <property type="molecule type" value="Genomic_DNA"/>
</dbReference>
<keyword evidence="1" id="KW-0812">Transmembrane</keyword>